<dbReference type="AlphaFoldDB" id="A0AAV2SNV4"/>
<gene>
    <name evidence="6" type="ORF">MNOR_LOCUS38716</name>
</gene>
<dbReference type="InterPro" id="IPR003057">
    <property type="entry name" value="Invtbrt_color"/>
</dbReference>
<accession>A0AAV2SNV4</accession>
<dbReference type="PRINTS" id="PR01273">
    <property type="entry name" value="INVTBRTCOLOR"/>
</dbReference>
<dbReference type="GO" id="GO:0031409">
    <property type="term" value="F:pigment binding"/>
    <property type="evidence" value="ECO:0007669"/>
    <property type="project" value="InterPro"/>
</dbReference>
<dbReference type="GO" id="GO:0005737">
    <property type="term" value="C:cytoplasm"/>
    <property type="evidence" value="ECO:0007669"/>
    <property type="project" value="TreeGrafter"/>
</dbReference>
<keyword evidence="7" id="KW-1185">Reference proteome</keyword>
<feature type="domain" description="Lipocalin/cytosolic fatty-acid binding" evidence="5">
    <location>
        <begin position="44"/>
        <end position="186"/>
    </location>
</feature>
<dbReference type="Pfam" id="PF08212">
    <property type="entry name" value="Lipocalin_2"/>
    <property type="match status" value="1"/>
</dbReference>
<feature type="binding site" evidence="4">
    <location>
        <position position="116"/>
    </location>
    <ligand>
        <name>substrate</name>
    </ligand>
</feature>
<dbReference type="PIRSF" id="PIRSF036893">
    <property type="entry name" value="Lipocalin_ApoD"/>
    <property type="match status" value="1"/>
</dbReference>
<evidence type="ECO:0000256" key="1">
    <source>
        <dbReference type="ARBA" id="ARBA00006889"/>
    </source>
</evidence>
<keyword evidence="2" id="KW-1015">Disulfide bond</keyword>
<keyword evidence="3" id="KW-0732">Signal</keyword>
<dbReference type="EMBL" id="CAXKWB010091084">
    <property type="protein sequence ID" value="CAL4215700.1"/>
    <property type="molecule type" value="Genomic_DNA"/>
</dbReference>
<evidence type="ECO:0000259" key="5">
    <source>
        <dbReference type="Pfam" id="PF08212"/>
    </source>
</evidence>
<dbReference type="GO" id="GO:0000302">
    <property type="term" value="P:response to reactive oxygen species"/>
    <property type="evidence" value="ECO:0007669"/>
    <property type="project" value="TreeGrafter"/>
</dbReference>
<reference evidence="6 7" key="1">
    <citation type="submission" date="2024-05" db="EMBL/GenBank/DDBJ databases">
        <authorList>
            <person name="Wallberg A."/>
        </authorList>
    </citation>
    <scope>NUCLEOTIDE SEQUENCE [LARGE SCALE GENOMIC DNA]</scope>
</reference>
<sequence length="190" mass="21323">MNQIRIALLLVAWLAGICSAIPAVASTSRKSSCPDVQLHSNFETSKYMGVWYEIQAMPSFFWTIKSCTKANYNQTSPEVVEIESKGFDEAGDNATSSSKMTISKESTARMLTEFMQGITPPYQVLDTDYTSYACIHSCLAFGPIKNEFVWVYSRERTLEEAKVSKCRTIFSQYESVDIQALTNTPQDNCI</sequence>
<organism evidence="6 7">
    <name type="scientific">Meganyctiphanes norvegica</name>
    <name type="common">Northern krill</name>
    <name type="synonym">Thysanopoda norvegica</name>
    <dbReference type="NCBI Taxonomy" id="48144"/>
    <lineage>
        <taxon>Eukaryota</taxon>
        <taxon>Metazoa</taxon>
        <taxon>Ecdysozoa</taxon>
        <taxon>Arthropoda</taxon>
        <taxon>Crustacea</taxon>
        <taxon>Multicrustacea</taxon>
        <taxon>Malacostraca</taxon>
        <taxon>Eumalacostraca</taxon>
        <taxon>Eucarida</taxon>
        <taxon>Euphausiacea</taxon>
        <taxon>Euphausiidae</taxon>
        <taxon>Meganyctiphanes</taxon>
    </lineage>
</organism>
<dbReference type="InterPro" id="IPR022271">
    <property type="entry name" value="Lipocalin_ApoD"/>
</dbReference>
<dbReference type="Proteomes" id="UP001497623">
    <property type="component" value="Unassembled WGS sequence"/>
</dbReference>
<dbReference type="Gene3D" id="2.40.128.20">
    <property type="match status" value="1"/>
</dbReference>
<protein>
    <recommendedName>
        <fullName evidence="5">Lipocalin/cytosolic fatty-acid binding domain-containing protein</fullName>
    </recommendedName>
</protein>
<dbReference type="GO" id="GO:0006629">
    <property type="term" value="P:lipid metabolic process"/>
    <property type="evidence" value="ECO:0007669"/>
    <property type="project" value="TreeGrafter"/>
</dbReference>
<dbReference type="PANTHER" id="PTHR10612">
    <property type="entry name" value="APOLIPOPROTEIN D"/>
    <property type="match status" value="1"/>
</dbReference>
<dbReference type="InterPro" id="IPR000566">
    <property type="entry name" value="Lipocln_cytosolic_FA-bd_dom"/>
</dbReference>
<dbReference type="SUPFAM" id="SSF50814">
    <property type="entry name" value="Lipocalins"/>
    <property type="match status" value="1"/>
</dbReference>
<comment type="caution">
    <text evidence="6">The sequence shown here is derived from an EMBL/GenBank/DDBJ whole genome shotgun (WGS) entry which is preliminary data.</text>
</comment>
<dbReference type="PANTHER" id="PTHR10612:SF58">
    <property type="entry name" value="APOLIPOPROTEIN D"/>
    <property type="match status" value="1"/>
</dbReference>
<evidence type="ECO:0000256" key="3">
    <source>
        <dbReference type="PIRNR" id="PIRNR036893"/>
    </source>
</evidence>
<name>A0AAV2SNV4_MEGNR</name>
<evidence type="ECO:0000256" key="2">
    <source>
        <dbReference type="ARBA" id="ARBA00023157"/>
    </source>
</evidence>
<feature type="chain" id="PRO_5043116371" description="Lipocalin/cytosolic fatty-acid binding domain-containing protein" evidence="3">
    <location>
        <begin position="21"/>
        <end position="190"/>
    </location>
</feature>
<comment type="similarity">
    <text evidence="1 3">Belongs to the calycin superfamily. Lipocalin family.</text>
</comment>
<evidence type="ECO:0000313" key="6">
    <source>
        <dbReference type="EMBL" id="CAL4215700.1"/>
    </source>
</evidence>
<dbReference type="PROSITE" id="PS00213">
    <property type="entry name" value="LIPOCALIN"/>
    <property type="match status" value="1"/>
</dbReference>
<dbReference type="InterPro" id="IPR022272">
    <property type="entry name" value="Lipocalin_CS"/>
</dbReference>
<evidence type="ECO:0000256" key="4">
    <source>
        <dbReference type="PIRSR" id="PIRSR036893-51"/>
    </source>
</evidence>
<dbReference type="InterPro" id="IPR012674">
    <property type="entry name" value="Calycin"/>
</dbReference>
<proteinExistence type="inferred from homology"/>
<feature type="signal peptide" evidence="3">
    <location>
        <begin position="1"/>
        <end position="20"/>
    </location>
</feature>
<evidence type="ECO:0000313" key="7">
    <source>
        <dbReference type="Proteomes" id="UP001497623"/>
    </source>
</evidence>